<name>A0ABR3XJX5_9PEZI</name>
<dbReference type="EMBL" id="JAWRVE010000017">
    <property type="protein sequence ID" value="KAL1876264.1"/>
    <property type="molecule type" value="Genomic_DNA"/>
</dbReference>
<accession>A0ABR3XJX5</accession>
<gene>
    <name evidence="1" type="ORF">Daus18300_002892</name>
</gene>
<protein>
    <submittedName>
        <fullName evidence="1">Uncharacterized protein</fullName>
    </submittedName>
</protein>
<organism evidence="1 2">
    <name type="scientific">Diaporthe australafricana</name>
    <dbReference type="NCBI Taxonomy" id="127596"/>
    <lineage>
        <taxon>Eukaryota</taxon>
        <taxon>Fungi</taxon>
        <taxon>Dikarya</taxon>
        <taxon>Ascomycota</taxon>
        <taxon>Pezizomycotina</taxon>
        <taxon>Sordariomycetes</taxon>
        <taxon>Sordariomycetidae</taxon>
        <taxon>Diaporthales</taxon>
        <taxon>Diaporthaceae</taxon>
        <taxon>Diaporthe</taxon>
    </lineage>
</organism>
<sequence length="174" mass="17720">MNHIAAPTPTQTPATATPIPVPICAPVDSPALEAEEVSAAGELVDVAKARLSSPVAPSDTVAAGPSDCVAVDSAEDVVVDAAEESAVDASEEVSVDVSADEVVVEVAEEVVVDDGVAAVEELSPTVVAARSDASKDHWSEFAPLPTAALELGFRSNQHGVSEPDQESLMRAVLL</sequence>
<keyword evidence="2" id="KW-1185">Reference proteome</keyword>
<evidence type="ECO:0000313" key="1">
    <source>
        <dbReference type="EMBL" id="KAL1876264.1"/>
    </source>
</evidence>
<proteinExistence type="predicted"/>
<evidence type="ECO:0000313" key="2">
    <source>
        <dbReference type="Proteomes" id="UP001583177"/>
    </source>
</evidence>
<comment type="caution">
    <text evidence="1">The sequence shown here is derived from an EMBL/GenBank/DDBJ whole genome shotgun (WGS) entry which is preliminary data.</text>
</comment>
<reference evidence="1 2" key="1">
    <citation type="journal article" date="2024" name="IMA Fungus">
        <title>IMA Genome - F19 : A genome assembly and annotation guide to empower mycologists, including annotated draft genome sequences of Ceratocystis pirilliformis, Diaporthe australafricana, Fusarium ophioides, Paecilomyces lecythidis, and Sporothrix stenoceras.</title>
        <authorList>
            <person name="Aylward J."/>
            <person name="Wilson A.M."/>
            <person name="Visagie C.M."/>
            <person name="Spraker J."/>
            <person name="Barnes I."/>
            <person name="Buitendag C."/>
            <person name="Ceriani C."/>
            <person name="Del Mar Angel L."/>
            <person name="du Plessis D."/>
            <person name="Fuchs T."/>
            <person name="Gasser K."/>
            <person name="Kramer D."/>
            <person name="Li W."/>
            <person name="Munsamy K."/>
            <person name="Piso A."/>
            <person name="Price J.L."/>
            <person name="Sonnekus B."/>
            <person name="Thomas C."/>
            <person name="van der Nest A."/>
            <person name="van Dijk A."/>
            <person name="van Heerden A."/>
            <person name="van Vuuren N."/>
            <person name="Yilmaz N."/>
            <person name="Duong T.A."/>
            <person name="van der Merwe N.A."/>
            <person name="Wingfield M.J."/>
            <person name="Wingfield B.D."/>
        </authorList>
    </citation>
    <scope>NUCLEOTIDE SEQUENCE [LARGE SCALE GENOMIC DNA]</scope>
    <source>
        <strain evidence="1 2">CMW 18300</strain>
    </source>
</reference>
<dbReference type="Proteomes" id="UP001583177">
    <property type="component" value="Unassembled WGS sequence"/>
</dbReference>